<dbReference type="AlphaFoldDB" id="A0A5C6LQM2"/>
<dbReference type="RefSeq" id="WP_146306658.1">
    <property type="nucleotide sequence ID" value="NZ_VOHS01000021.1"/>
</dbReference>
<evidence type="ECO:0000313" key="3">
    <source>
        <dbReference type="Proteomes" id="UP000318815"/>
    </source>
</evidence>
<sequence length="171" mass="18691">MHVRIFIMVCLLLSGTAAMSQDLSSIPGVPQNALIFIDSVESKNVMEGLDPTKIALIDIVKGSKLKEKYGPRGEDGVIFIETVPFARKRYTRMFGEMSADYQQQLKKEGSDSAFLYLLDGAPIESNEAQMLAALERKNIDSVKVIPAAKLADVPGDHAGKKYGILITSKTN</sequence>
<comment type="caution">
    <text evidence="2">The sequence shown here is derived from an EMBL/GenBank/DDBJ whole genome shotgun (WGS) entry which is preliminary data.</text>
</comment>
<dbReference type="Proteomes" id="UP000318815">
    <property type="component" value="Unassembled WGS sequence"/>
</dbReference>
<accession>A0A5C6LQM2</accession>
<dbReference type="OrthoDB" id="657433at2"/>
<reference evidence="2 3" key="1">
    <citation type="submission" date="2019-08" db="EMBL/GenBank/DDBJ databases">
        <title>Whole genome sequencing of chitin degrading bacteria Chitinophaga pinensis YS16.</title>
        <authorList>
            <person name="Singh R.P."/>
            <person name="Manchanda G."/>
            <person name="Maurya I.K."/>
            <person name="Joshi N.K."/>
            <person name="Srivastava A.K."/>
        </authorList>
    </citation>
    <scope>NUCLEOTIDE SEQUENCE [LARGE SCALE GENOMIC DNA]</scope>
    <source>
        <strain evidence="2 3">YS-16</strain>
    </source>
</reference>
<evidence type="ECO:0000313" key="2">
    <source>
        <dbReference type="EMBL" id="TWV98907.1"/>
    </source>
</evidence>
<evidence type="ECO:0000256" key="1">
    <source>
        <dbReference type="SAM" id="SignalP"/>
    </source>
</evidence>
<feature type="chain" id="PRO_5022673101" evidence="1">
    <location>
        <begin position="21"/>
        <end position="171"/>
    </location>
</feature>
<keyword evidence="1" id="KW-0732">Signal</keyword>
<gene>
    <name evidence="2" type="ORF">FEF09_19430</name>
</gene>
<feature type="signal peptide" evidence="1">
    <location>
        <begin position="1"/>
        <end position="20"/>
    </location>
</feature>
<dbReference type="EMBL" id="VOHS01000021">
    <property type="protein sequence ID" value="TWV98907.1"/>
    <property type="molecule type" value="Genomic_DNA"/>
</dbReference>
<keyword evidence="3" id="KW-1185">Reference proteome</keyword>
<organism evidence="2 3">
    <name type="scientific">Chitinophaga pinensis</name>
    <dbReference type="NCBI Taxonomy" id="79329"/>
    <lineage>
        <taxon>Bacteria</taxon>
        <taxon>Pseudomonadati</taxon>
        <taxon>Bacteroidota</taxon>
        <taxon>Chitinophagia</taxon>
        <taxon>Chitinophagales</taxon>
        <taxon>Chitinophagaceae</taxon>
        <taxon>Chitinophaga</taxon>
    </lineage>
</organism>
<protein>
    <submittedName>
        <fullName evidence="2">Uncharacterized protein</fullName>
    </submittedName>
</protein>
<name>A0A5C6LQM2_9BACT</name>
<proteinExistence type="predicted"/>